<evidence type="ECO:0000313" key="3">
    <source>
        <dbReference type="EMBL" id="WVZ88789.1"/>
    </source>
</evidence>
<dbReference type="Proteomes" id="UP001341281">
    <property type="component" value="Chromosome 08"/>
</dbReference>
<dbReference type="InterPro" id="IPR001563">
    <property type="entry name" value="Peptidase_S10"/>
</dbReference>
<gene>
    <name evidence="3" type="ORF">U9M48_035263</name>
</gene>
<dbReference type="AlphaFoldDB" id="A0AAQ3UCB7"/>
<dbReference type="Gene3D" id="3.40.50.12670">
    <property type="match status" value="1"/>
</dbReference>
<keyword evidence="2" id="KW-0378">Hydrolase</keyword>
<reference evidence="3 4" key="1">
    <citation type="submission" date="2024-02" db="EMBL/GenBank/DDBJ databases">
        <title>High-quality chromosome-scale genome assembly of Pensacola bahiagrass (Paspalum notatum Flugge var. saurae).</title>
        <authorList>
            <person name="Vega J.M."/>
            <person name="Podio M."/>
            <person name="Orjuela J."/>
            <person name="Siena L.A."/>
            <person name="Pessino S.C."/>
            <person name="Combes M.C."/>
            <person name="Mariac C."/>
            <person name="Albertini E."/>
            <person name="Pupilli F."/>
            <person name="Ortiz J.P.A."/>
            <person name="Leblanc O."/>
        </authorList>
    </citation>
    <scope>NUCLEOTIDE SEQUENCE [LARGE SCALE GENOMIC DNA]</scope>
    <source>
        <strain evidence="3">R1</strain>
        <tissue evidence="3">Leaf</tissue>
    </source>
</reference>
<dbReference type="FunFam" id="3.40.50.1820:FF:000573">
    <property type="entry name" value="Carboxypeptidase"/>
    <property type="match status" value="1"/>
</dbReference>
<dbReference type="Pfam" id="PF00450">
    <property type="entry name" value="Peptidase_S10"/>
    <property type="match status" value="2"/>
</dbReference>
<keyword evidence="4" id="KW-1185">Reference proteome</keyword>
<dbReference type="PROSITE" id="PS00131">
    <property type="entry name" value="CARBOXYPEPT_SER_SER"/>
    <property type="match status" value="1"/>
</dbReference>
<name>A0AAQ3UCB7_PASNO</name>
<dbReference type="SUPFAM" id="SSF53474">
    <property type="entry name" value="alpha/beta-Hydrolases"/>
    <property type="match status" value="1"/>
</dbReference>
<dbReference type="PRINTS" id="PR00724">
    <property type="entry name" value="CRBOXYPTASEC"/>
</dbReference>
<protein>
    <recommendedName>
        <fullName evidence="2">Carboxypeptidase</fullName>
        <ecNumber evidence="2">3.4.16.-</ecNumber>
    </recommendedName>
</protein>
<accession>A0AAQ3UCB7</accession>
<organism evidence="3 4">
    <name type="scientific">Paspalum notatum var. saurae</name>
    <dbReference type="NCBI Taxonomy" id="547442"/>
    <lineage>
        <taxon>Eukaryota</taxon>
        <taxon>Viridiplantae</taxon>
        <taxon>Streptophyta</taxon>
        <taxon>Embryophyta</taxon>
        <taxon>Tracheophyta</taxon>
        <taxon>Spermatophyta</taxon>
        <taxon>Magnoliopsida</taxon>
        <taxon>Liliopsida</taxon>
        <taxon>Poales</taxon>
        <taxon>Poaceae</taxon>
        <taxon>PACMAD clade</taxon>
        <taxon>Panicoideae</taxon>
        <taxon>Andropogonodae</taxon>
        <taxon>Paspaleae</taxon>
        <taxon>Paspalinae</taxon>
        <taxon>Paspalum</taxon>
    </lineage>
</organism>
<dbReference type="PANTHER" id="PTHR11802:SF59">
    <property type="entry name" value="CARBOXYPEPTIDASE"/>
    <property type="match status" value="1"/>
</dbReference>
<dbReference type="PANTHER" id="PTHR11802">
    <property type="entry name" value="SERINE PROTEASE FAMILY S10 SERINE CARBOXYPEPTIDASE"/>
    <property type="match status" value="1"/>
</dbReference>
<sequence>MAAAAALHADARSHQEAQLWKFITSRMRSRHGRSTSGTTTFVAEDGMAVASRLQRRVMGRSASAGDDDLRRLRAADKIAALPGQPGGVDFDQYGGYVTVDADRGRALFYYFVEAPRREAATRPLLLWLNGGPGCSSLGYGAMEEIGPFRVNSDNRTLSTNMHAWNTVANVIFLESPAGVGFSYSNTPSDYESYGDEKTADDAYLFLINWLERFPEYKGRPFYISGESYAGHYAPQLAVTILQLNTHHNRTIINLRGILVGNPFLDDYWNSKGLTDYFWSHGVMSDEVFENLTRNCYSDNSDSASCKGAWHGFDRGQIDPYNIYAPVCINAPGGVYYPSSYLPGYDPCIDNYVSGYLNHPSVQSAFHARSTNWSLCVGDFDAICPLPATRYSIHDLGLQITTPWRPWTSNNEVGGYVQQHTGGFTFLSVRGAGHAVASFQPERALVLVNSFLKGELPPSSKE</sequence>
<dbReference type="GO" id="GO:0005773">
    <property type="term" value="C:vacuole"/>
    <property type="evidence" value="ECO:0007669"/>
    <property type="project" value="TreeGrafter"/>
</dbReference>
<evidence type="ECO:0000256" key="1">
    <source>
        <dbReference type="ARBA" id="ARBA00009431"/>
    </source>
</evidence>
<dbReference type="EMBL" id="CP144752">
    <property type="protein sequence ID" value="WVZ88789.1"/>
    <property type="molecule type" value="Genomic_DNA"/>
</dbReference>
<keyword evidence="2" id="KW-0645">Protease</keyword>
<evidence type="ECO:0000256" key="2">
    <source>
        <dbReference type="RuleBase" id="RU361156"/>
    </source>
</evidence>
<dbReference type="Gene3D" id="3.40.50.1820">
    <property type="entry name" value="alpha/beta hydrolase"/>
    <property type="match status" value="1"/>
</dbReference>
<dbReference type="EC" id="3.4.16.-" evidence="2"/>
<evidence type="ECO:0000313" key="4">
    <source>
        <dbReference type="Proteomes" id="UP001341281"/>
    </source>
</evidence>
<keyword evidence="2" id="KW-0121">Carboxypeptidase</keyword>
<proteinExistence type="inferred from homology"/>
<dbReference type="GO" id="GO:0004185">
    <property type="term" value="F:serine-type carboxypeptidase activity"/>
    <property type="evidence" value="ECO:0007669"/>
    <property type="project" value="UniProtKB-UniRule"/>
</dbReference>
<dbReference type="Gene3D" id="6.10.250.940">
    <property type="match status" value="1"/>
</dbReference>
<dbReference type="GO" id="GO:0006508">
    <property type="term" value="P:proteolysis"/>
    <property type="evidence" value="ECO:0007669"/>
    <property type="project" value="UniProtKB-KW"/>
</dbReference>
<comment type="similarity">
    <text evidence="1 2">Belongs to the peptidase S10 family.</text>
</comment>
<dbReference type="InterPro" id="IPR029058">
    <property type="entry name" value="AB_hydrolase_fold"/>
</dbReference>
<dbReference type="InterPro" id="IPR018202">
    <property type="entry name" value="Ser_caboxypep_ser_AS"/>
</dbReference>